<reference evidence="4" key="3">
    <citation type="submission" date="2025-04" db="UniProtKB">
        <authorList>
            <consortium name="RefSeq"/>
        </authorList>
    </citation>
    <scope>IDENTIFICATION</scope>
    <source>
        <strain evidence="4">CBS 304.34</strain>
    </source>
</reference>
<gene>
    <name evidence="2 4" type="ORF">BDZ99DRAFT_551154</name>
</gene>
<feature type="region of interest" description="Disordered" evidence="1">
    <location>
        <begin position="1"/>
        <end position="55"/>
    </location>
</feature>
<feature type="compositionally biased region" description="Basic and acidic residues" evidence="1">
    <location>
        <begin position="319"/>
        <end position="328"/>
    </location>
</feature>
<evidence type="ECO:0000256" key="1">
    <source>
        <dbReference type="SAM" id="MobiDB-lite"/>
    </source>
</evidence>
<dbReference type="GeneID" id="54467907"/>
<proteinExistence type="predicted"/>
<dbReference type="RefSeq" id="XP_033569347.1">
    <property type="nucleotide sequence ID" value="XM_033727014.1"/>
</dbReference>
<reference evidence="4" key="2">
    <citation type="submission" date="2020-04" db="EMBL/GenBank/DDBJ databases">
        <authorList>
            <consortium name="NCBI Genome Project"/>
        </authorList>
    </citation>
    <scope>NUCLEOTIDE SEQUENCE</scope>
    <source>
        <strain evidence="4">CBS 304.34</strain>
    </source>
</reference>
<name>A0A6A6Y1J5_9PEZI</name>
<feature type="compositionally biased region" description="Polar residues" evidence="1">
    <location>
        <begin position="13"/>
        <end position="54"/>
    </location>
</feature>
<accession>A0A6A6Y1J5</accession>
<evidence type="ECO:0000313" key="2">
    <source>
        <dbReference type="EMBL" id="KAF2802383.1"/>
    </source>
</evidence>
<reference evidence="2 4" key="1">
    <citation type="journal article" date="2020" name="Stud. Mycol.">
        <title>101 Dothideomycetes genomes: a test case for predicting lifestyles and emergence of pathogens.</title>
        <authorList>
            <person name="Haridas S."/>
            <person name="Albert R."/>
            <person name="Binder M."/>
            <person name="Bloem J."/>
            <person name="Labutti K."/>
            <person name="Salamov A."/>
            <person name="Andreopoulos B."/>
            <person name="Baker S."/>
            <person name="Barry K."/>
            <person name="Bills G."/>
            <person name="Bluhm B."/>
            <person name="Cannon C."/>
            <person name="Castanera R."/>
            <person name="Culley D."/>
            <person name="Daum C."/>
            <person name="Ezra D."/>
            <person name="Gonzalez J."/>
            <person name="Henrissat B."/>
            <person name="Kuo A."/>
            <person name="Liang C."/>
            <person name="Lipzen A."/>
            <person name="Lutzoni F."/>
            <person name="Magnuson J."/>
            <person name="Mondo S."/>
            <person name="Nolan M."/>
            <person name="Ohm R."/>
            <person name="Pangilinan J."/>
            <person name="Park H.-J."/>
            <person name="Ramirez L."/>
            <person name="Alfaro M."/>
            <person name="Sun H."/>
            <person name="Tritt A."/>
            <person name="Yoshinaga Y."/>
            <person name="Zwiers L.-H."/>
            <person name="Turgeon B."/>
            <person name="Goodwin S."/>
            <person name="Spatafora J."/>
            <person name="Crous P."/>
            <person name="Grigoriev I."/>
        </authorList>
    </citation>
    <scope>NUCLEOTIDE SEQUENCE</scope>
    <source>
        <strain evidence="2 4">CBS 304.34</strain>
    </source>
</reference>
<dbReference type="EMBL" id="MU003723">
    <property type="protein sequence ID" value="KAF2802383.1"/>
    <property type="molecule type" value="Genomic_DNA"/>
</dbReference>
<keyword evidence="3" id="KW-1185">Reference proteome</keyword>
<organism evidence="2">
    <name type="scientific">Mytilinidion resinicola</name>
    <dbReference type="NCBI Taxonomy" id="574789"/>
    <lineage>
        <taxon>Eukaryota</taxon>
        <taxon>Fungi</taxon>
        <taxon>Dikarya</taxon>
        <taxon>Ascomycota</taxon>
        <taxon>Pezizomycotina</taxon>
        <taxon>Dothideomycetes</taxon>
        <taxon>Pleosporomycetidae</taxon>
        <taxon>Mytilinidiales</taxon>
        <taxon>Mytilinidiaceae</taxon>
        <taxon>Mytilinidion</taxon>
    </lineage>
</organism>
<evidence type="ECO:0000313" key="4">
    <source>
        <dbReference type="RefSeq" id="XP_033569347.1"/>
    </source>
</evidence>
<dbReference type="OrthoDB" id="10376811at2759"/>
<protein>
    <submittedName>
        <fullName evidence="2 4">Uncharacterized protein</fullName>
    </submittedName>
</protein>
<evidence type="ECO:0000313" key="3">
    <source>
        <dbReference type="Proteomes" id="UP000504636"/>
    </source>
</evidence>
<sequence length="328" mass="37197">MANNQGNFVDRNNFPTKTGTNPATAGSSTSAPNHARSAINSENGRYPQPQTTCPHQYVPSEYQIQIPLPPNPSFQPSYQTPTNHVPFPNPLYVPSIATPPSLTFKIQSPIKVRRDLEWINALALHGSNPFAEEYTRNRFRFYYREHNRLRSEVLMEVENLFVQYGVILPSTNIGTPDQVAKDWVKQTYGVVLDERSGDRARNDEARAKAEKAANAAKVSNGVKEGKEMTAAEKAALFSNPIRELESVVGNRLFAPHENMGGKQVQLRHTDHAREQWNKLRKWNWRDATRIGGVREEEPLSPKSTKRKAENDLFSGPPKRRMDGFRHRI</sequence>
<dbReference type="Proteomes" id="UP000504636">
    <property type="component" value="Unplaced"/>
</dbReference>
<dbReference type="AlphaFoldDB" id="A0A6A6Y1J5"/>
<feature type="region of interest" description="Disordered" evidence="1">
    <location>
        <begin position="293"/>
        <end position="328"/>
    </location>
</feature>